<dbReference type="InterPro" id="IPR051077">
    <property type="entry name" value="Ca-dependent_lectin"/>
</dbReference>
<dbReference type="PANTHER" id="PTHR24024:SF18">
    <property type="entry name" value="SHORT-CHAIN COLLAGEN C4-LIKE"/>
    <property type="match status" value="1"/>
</dbReference>
<sequence>MQECKNDRHPYNYLMFYSYFTGAIGTLKAIEARLDSKLSKSSTGATYIRWGRASCPFSNNSLVYHGFASGTDLASYGGAADFQCLHADPELETVVTRADYRSNIVGSEYSSHGATALSSLADFEVPCAVCFTNATTTLMIPARKTCYSGWKLEYRGFLMAERDLHHNNKQYTCVDKDAEAAQGSSSANIDGATFQFVFPSCGTLKCSPYNSASALACVFCYKV</sequence>
<reference evidence="1" key="2">
    <citation type="submission" date="2020-11" db="EMBL/GenBank/DDBJ databases">
        <authorList>
            <person name="McCartney M.A."/>
            <person name="Auch B."/>
            <person name="Kono T."/>
            <person name="Mallez S."/>
            <person name="Becker A."/>
            <person name="Gohl D.M."/>
            <person name="Silverstein K.A.T."/>
            <person name="Koren S."/>
            <person name="Bechman K.B."/>
            <person name="Herman A."/>
            <person name="Abrahante J.E."/>
            <person name="Garbe J."/>
        </authorList>
    </citation>
    <scope>NUCLEOTIDE SEQUENCE</scope>
    <source>
        <strain evidence="1">Duluth1</strain>
        <tissue evidence="1">Whole animal</tissue>
    </source>
</reference>
<reference evidence="1" key="1">
    <citation type="journal article" date="2019" name="bioRxiv">
        <title>The Genome of the Zebra Mussel, Dreissena polymorpha: A Resource for Invasive Species Research.</title>
        <authorList>
            <person name="McCartney M.A."/>
            <person name="Auch B."/>
            <person name="Kono T."/>
            <person name="Mallez S."/>
            <person name="Zhang Y."/>
            <person name="Obille A."/>
            <person name="Becker A."/>
            <person name="Abrahante J.E."/>
            <person name="Garbe J."/>
            <person name="Badalamenti J.P."/>
            <person name="Herman A."/>
            <person name="Mangelson H."/>
            <person name="Liachko I."/>
            <person name="Sullivan S."/>
            <person name="Sone E.D."/>
            <person name="Koren S."/>
            <person name="Silverstein K.A.T."/>
            <person name="Beckman K.B."/>
            <person name="Gohl D.M."/>
        </authorList>
    </citation>
    <scope>NUCLEOTIDE SEQUENCE</scope>
    <source>
        <strain evidence="1">Duluth1</strain>
        <tissue evidence="1">Whole animal</tissue>
    </source>
</reference>
<accession>A0A9D4L910</accession>
<organism evidence="1 2">
    <name type="scientific">Dreissena polymorpha</name>
    <name type="common">Zebra mussel</name>
    <name type="synonym">Mytilus polymorpha</name>
    <dbReference type="NCBI Taxonomy" id="45954"/>
    <lineage>
        <taxon>Eukaryota</taxon>
        <taxon>Metazoa</taxon>
        <taxon>Spiralia</taxon>
        <taxon>Lophotrochozoa</taxon>
        <taxon>Mollusca</taxon>
        <taxon>Bivalvia</taxon>
        <taxon>Autobranchia</taxon>
        <taxon>Heteroconchia</taxon>
        <taxon>Euheterodonta</taxon>
        <taxon>Imparidentia</taxon>
        <taxon>Neoheterodontei</taxon>
        <taxon>Myida</taxon>
        <taxon>Dreissenoidea</taxon>
        <taxon>Dreissenidae</taxon>
        <taxon>Dreissena</taxon>
    </lineage>
</organism>
<dbReference type="AlphaFoldDB" id="A0A9D4L910"/>
<comment type="caution">
    <text evidence="1">The sequence shown here is derived from an EMBL/GenBank/DDBJ whole genome shotgun (WGS) entry which is preliminary data.</text>
</comment>
<dbReference type="EMBL" id="JAIWYP010000003">
    <property type="protein sequence ID" value="KAH3854048.1"/>
    <property type="molecule type" value="Genomic_DNA"/>
</dbReference>
<dbReference type="PANTHER" id="PTHR24024">
    <property type="entry name" value="PULMONARY SURFACTANT-ASSOCIATED PROTEIN A"/>
    <property type="match status" value="1"/>
</dbReference>
<gene>
    <name evidence="1" type="ORF">DPMN_096587</name>
</gene>
<dbReference type="Proteomes" id="UP000828390">
    <property type="component" value="Unassembled WGS sequence"/>
</dbReference>
<evidence type="ECO:0000313" key="2">
    <source>
        <dbReference type="Proteomes" id="UP000828390"/>
    </source>
</evidence>
<proteinExistence type="predicted"/>
<keyword evidence="2" id="KW-1185">Reference proteome</keyword>
<dbReference type="GO" id="GO:0005615">
    <property type="term" value="C:extracellular space"/>
    <property type="evidence" value="ECO:0007669"/>
    <property type="project" value="TreeGrafter"/>
</dbReference>
<protein>
    <submittedName>
        <fullName evidence="1">Uncharacterized protein</fullName>
    </submittedName>
</protein>
<name>A0A9D4L910_DREPO</name>
<evidence type="ECO:0000313" key="1">
    <source>
        <dbReference type="EMBL" id="KAH3854048.1"/>
    </source>
</evidence>